<reference evidence="1" key="1">
    <citation type="journal article" date="2005" name="Nucleic Acids Res.">
        <title>Comparative mitochondrial genomics in zygomycetes: bacteria-like RNase P RNAs, mobile elements, and a close source of the group I intron invasion in angiosperms.</title>
        <authorList>
            <person name="Seif E."/>
            <person name="Leigh J."/>
            <person name="Liu Y."/>
            <person name="Roewer I."/>
            <person name="Forget L."/>
            <person name="Lang B.F."/>
        </authorList>
    </citation>
    <scope>NUCLEOTIDE SEQUENCE</scope>
    <source>
        <strain evidence="1">DAOM 148428</strain>
    </source>
</reference>
<gene>
    <name evidence="1" type="primary">atp9</name>
</gene>
<proteinExistence type="predicted"/>
<evidence type="ECO:0000313" key="1">
    <source>
        <dbReference type="EMBL" id="AAW49476.1"/>
    </source>
</evidence>
<protein>
    <submittedName>
        <fullName evidence="1">ATP synthase F0 subunit 9</fullName>
    </submittedName>
</protein>
<name>Q3T4E7_RHIOR</name>
<geneLocation type="mitochondrion" evidence="1"/>
<dbReference type="RefSeq" id="YP_203309.1">
    <property type="nucleotide sequence ID" value="NC_006836.1"/>
</dbReference>
<organism evidence="1">
    <name type="scientific">Rhizopus oryzae</name>
    <name type="common">Mucormycosis agent</name>
    <name type="synonym">Rhizopus arrhizus var. delemar</name>
    <dbReference type="NCBI Taxonomy" id="64495"/>
    <lineage>
        <taxon>Eukaryota</taxon>
        <taxon>Fungi</taxon>
        <taxon>Fungi incertae sedis</taxon>
        <taxon>Mucoromycota</taxon>
        <taxon>Mucoromycotina</taxon>
        <taxon>Mucoromycetes</taxon>
        <taxon>Mucorales</taxon>
        <taxon>Mucorineae</taxon>
        <taxon>Rhizopodaceae</taxon>
        <taxon>Rhizopus</taxon>
    </lineage>
</organism>
<keyword evidence="1" id="KW-0496">Mitochondrion</keyword>
<dbReference type="EMBL" id="AY863212">
    <property type="protein sequence ID" value="AAW49476.1"/>
    <property type="molecule type" value="Genomic_DNA"/>
</dbReference>
<sequence length="14" mass="1588">MFALIMAFLLLYAA</sequence>
<accession>Q3T4E7</accession>
<dbReference type="GeneID" id="3260171"/>